<keyword evidence="10" id="KW-1185">Reference proteome</keyword>
<keyword evidence="4 6" id="KW-1133">Transmembrane helix</keyword>
<gene>
    <name evidence="8" type="ORF">GCM10007112_21370</name>
    <name evidence="7" type="ORF">Vsou_18140</name>
</gene>
<dbReference type="PANTHER" id="PTHR30250">
    <property type="entry name" value="PST FAMILY PREDICTED COLANIC ACID TRANSPORTER"/>
    <property type="match status" value="1"/>
</dbReference>
<feature type="transmembrane region" description="Helical" evidence="6">
    <location>
        <begin position="121"/>
        <end position="143"/>
    </location>
</feature>
<evidence type="ECO:0000313" key="10">
    <source>
        <dbReference type="Proteomes" id="UP001060771"/>
    </source>
</evidence>
<feature type="transmembrane region" description="Helical" evidence="6">
    <location>
        <begin position="85"/>
        <end position="109"/>
    </location>
</feature>
<accession>A0A830EM01</accession>
<feature type="transmembrane region" description="Helical" evidence="6">
    <location>
        <begin position="422"/>
        <end position="442"/>
    </location>
</feature>
<reference evidence="8" key="1">
    <citation type="journal article" date="2014" name="Int. J. Syst. Evol. Microbiol.">
        <title>Complete genome sequence of Corynebacterium casei LMG S-19264T (=DSM 44701T), isolated from a smear-ripened cheese.</title>
        <authorList>
            <consortium name="US DOE Joint Genome Institute (JGI-PGF)"/>
            <person name="Walter F."/>
            <person name="Albersmeier A."/>
            <person name="Kalinowski J."/>
            <person name="Ruckert C."/>
        </authorList>
    </citation>
    <scope>NUCLEOTIDE SEQUENCE</scope>
    <source>
        <strain evidence="8">JCM 11219</strain>
    </source>
</reference>
<keyword evidence="5 6" id="KW-0472">Membrane</keyword>
<evidence type="ECO:0008006" key="11">
    <source>
        <dbReference type="Google" id="ProtNLM"/>
    </source>
</evidence>
<feature type="transmembrane region" description="Helical" evidence="6">
    <location>
        <begin position="333"/>
        <end position="352"/>
    </location>
</feature>
<keyword evidence="3 6" id="KW-0812">Transmembrane</keyword>
<evidence type="ECO:0000256" key="3">
    <source>
        <dbReference type="ARBA" id="ARBA00022692"/>
    </source>
</evidence>
<feature type="transmembrane region" description="Helical" evidence="6">
    <location>
        <begin position="297"/>
        <end position="321"/>
    </location>
</feature>
<protein>
    <recommendedName>
        <fullName evidence="11">Polysaccharide biosynthesis protein</fullName>
    </recommendedName>
</protein>
<dbReference type="GeneID" id="76207353"/>
<evidence type="ECO:0000256" key="1">
    <source>
        <dbReference type="ARBA" id="ARBA00004651"/>
    </source>
</evidence>
<dbReference type="OrthoDB" id="27832at2157"/>
<evidence type="ECO:0000313" key="7">
    <source>
        <dbReference type="EMBL" id="BDR92721.1"/>
    </source>
</evidence>
<evidence type="ECO:0000313" key="8">
    <source>
        <dbReference type="EMBL" id="GGI84183.1"/>
    </source>
</evidence>
<dbReference type="Proteomes" id="UP001060771">
    <property type="component" value="Chromosome"/>
</dbReference>
<evidence type="ECO:0000256" key="5">
    <source>
        <dbReference type="ARBA" id="ARBA00023136"/>
    </source>
</evidence>
<dbReference type="Proteomes" id="UP000657075">
    <property type="component" value="Unassembled WGS sequence"/>
</dbReference>
<dbReference type="EMBL" id="BMNM01000011">
    <property type="protein sequence ID" value="GGI84183.1"/>
    <property type="molecule type" value="Genomic_DNA"/>
</dbReference>
<dbReference type="Pfam" id="PF01943">
    <property type="entry name" value="Polysacc_synt"/>
    <property type="match status" value="1"/>
</dbReference>
<reference evidence="7" key="4">
    <citation type="journal article" date="2023" name="Microbiol. Resour. Announc.">
        <title>Complete Genome Sequence of Vulcanisaeta souniana Strain IC-059, a Hyperthermophilic Archaeon Isolated from Hot Spring Water in Japan.</title>
        <authorList>
            <person name="Kato S."/>
            <person name="Itoh T."/>
            <person name="Wu L."/>
            <person name="Ma J."/>
            <person name="Ohkuma M."/>
        </authorList>
    </citation>
    <scope>NUCLEOTIDE SEQUENCE</scope>
    <source>
        <strain evidence="7">JCM 11219</strain>
    </source>
</reference>
<reference evidence="10" key="3">
    <citation type="submission" date="2022-09" db="EMBL/GenBank/DDBJ databases">
        <title>Complete genome sequence of Vulcanisaeta souniana.</title>
        <authorList>
            <person name="Kato S."/>
            <person name="Itoh T."/>
            <person name="Ohkuma M."/>
        </authorList>
    </citation>
    <scope>NUCLEOTIDE SEQUENCE [LARGE SCALE GENOMIC DNA]</scope>
    <source>
        <strain evidence="10">JCM 11219</strain>
    </source>
</reference>
<keyword evidence="2" id="KW-1003">Cell membrane</keyword>
<dbReference type="AlphaFoldDB" id="A0A830EM01"/>
<evidence type="ECO:0000256" key="6">
    <source>
        <dbReference type="SAM" id="Phobius"/>
    </source>
</evidence>
<dbReference type="InterPro" id="IPR050833">
    <property type="entry name" value="Poly_Biosynth_Transport"/>
</dbReference>
<dbReference type="InterPro" id="IPR002797">
    <property type="entry name" value="Polysacc_synth"/>
</dbReference>
<name>A0A830EM01_9CREN</name>
<comment type="subcellular location">
    <subcellularLocation>
        <location evidence="1">Cell membrane</location>
        <topology evidence="1">Multi-pass membrane protein</topology>
    </subcellularLocation>
</comment>
<feature type="transmembrane region" description="Helical" evidence="6">
    <location>
        <begin position="252"/>
        <end position="276"/>
    </location>
</feature>
<sequence>MREPPVVGVVFGYLYSAVNYALALIYVIVLTRYIPLTQYGYYNTLMAMIGMIGLFFPTLGVDAAIAREGAMLHSRGLGIDDHYAALLTISLTVSTLYATALIIAIPLYLVSRMPSEYMGLVFIYAAYVAIAGINGALSAYLWMMGRLASQGIGGIVGNIVFRGIEIALLVLLRSVYAIVIGMVIGQLVTLIYYLAIVKRLVNPGRGVALIRRGFRGYLSLGIQNWLLSYLSSVSGYAITYVIYSFIGTTYVALYSLAGYILGAITALGGAVTNVFGSRVAHALGSGLTDRHHLIRDYTVAAISVSGVLATGAILAAPLLPLLGIIHGDYVETIPYGIALFGTAVLGSVNSIYSTYYWVSGRGWIALEVSSVGIAVNVVIALALLIVDRGLGLYSVIIATYLGSLAPLIMYLLMDGNPQISDIVVNTTTYLLLSIAGALPYLLMANSWPLYQLIVFLVTILVTYIMRPIPRSVINQLPGFVKPLLTPFIETGE</sequence>
<evidence type="ECO:0000256" key="4">
    <source>
        <dbReference type="ARBA" id="ARBA00022989"/>
    </source>
</evidence>
<dbReference type="EMBL" id="AP026830">
    <property type="protein sequence ID" value="BDR92721.1"/>
    <property type="molecule type" value="Genomic_DNA"/>
</dbReference>
<dbReference type="RefSeq" id="WP_188603916.1">
    <property type="nucleotide sequence ID" value="NZ_AP026830.1"/>
</dbReference>
<dbReference type="PANTHER" id="PTHR30250:SF11">
    <property type="entry name" value="O-ANTIGEN TRANSPORTER-RELATED"/>
    <property type="match status" value="1"/>
</dbReference>
<dbReference type="GO" id="GO:0005886">
    <property type="term" value="C:plasma membrane"/>
    <property type="evidence" value="ECO:0007669"/>
    <property type="project" value="UniProtKB-SubCell"/>
</dbReference>
<feature type="transmembrane region" description="Helical" evidence="6">
    <location>
        <begin position="41"/>
        <end position="65"/>
    </location>
</feature>
<feature type="transmembrane region" description="Helical" evidence="6">
    <location>
        <begin position="6"/>
        <end position="29"/>
    </location>
</feature>
<organism evidence="8 9">
    <name type="scientific">Vulcanisaeta souniana JCM 11219</name>
    <dbReference type="NCBI Taxonomy" id="1293586"/>
    <lineage>
        <taxon>Archaea</taxon>
        <taxon>Thermoproteota</taxon>
        <taxon>Thermoprotei</taxon>
        <taxon>Thermoproteales</taxon>
        <taxon>Thermoproteaceae</taxon>
        <taxon>Vulcanisaeta</taxon>
    </lineage>
</organism>
<evidence type="ECO:0000313" key="9">
    <source>
        <dbReference type="Proteomes" id="UP000657075"/>
    </source>
</evidence>
<reference evidence="8" key="2">
    <citation type="submission" date="2020-09" db="EMBL/GenBank/DDBJ databases">
        <authorList>
            <person name="Sun Q."/>
            <person name="Ohkuma M."/>
        </authorList>
    </citation>
    <scope>NUCLEOTIDE SEQUENCE</scope>
    <source>
        <strain evidence="8">JCM 11219</strain>
    </source>
</reference>
<feature type="transmembrane region" description="Helical" evidence="6">
    <location>
        <begin position="217"/>
        <end position="246"/>
    </location>
</feature>
<feature type="transmembrane region" description="Helical" evidence="6">
    <location>
        <begin position="448"/>
        <end position="465"/>
    </location>
</feature>
<feature type="transmembrane region" description="Helical" evidence="6">
    <location>
        <begin position="364"/>
        <end position="386"/>
    </location>
</feature>
<feature type="transmembrane region" description="Helical" evidence="6">
    <location>
        <begin position="392"/>
        <end position="413"/>
    </location>
</feature>
<proteinExistence type="predicted"/>
<evidence type="ECO:0000256" key="2">
    <source>
        <dbReference type="ARBA" id="ARBA00022475"/>
    </source>
</evidence>
<feature type="transmembrane region" description="Helical" evidence="6">
    <location>
        <begin position="175"/>
        <end position="196"/>
    </location>
</feature>